<sequence length="102" mass="11591">MWGCQLKIGLSPCPLPSELDSFFMTVMMVGCTSDLCWHSFLGFLPLYDLSSLDSLVRLALSLARVYSFLLSSLSFCAPFFFKFLLIFLEDTHGHRLLNPIFL</sequence>
<keyword evidence="1" id="KW-0812">Transmembrane</keyword>
<dbReference type="EMBL" id="JAEVFJ010000046">
    <property type="protein sequence ID" value="KAH8084317.1"/>
    <property type="molecule type" value="Genomic_DNA"/>
</dbReference>
<reference evidence="2" key="1">
    <citation type="journal article" date="2021" name="New Phytol.">
        <title>Evolutionary innovations through gain and loss of genes in the ectomycorrhizal Boletales.</title>
        <authorList>
            <person name="Wu G."/>
            <person name="Miyauchi S."/>
            <person name="Morin E."/>
            <person name="Kuo A."/>
            <person name="Drula E."/>
            <person name="Varga T."/>
            <person name="Kohler A."/>
            <person name="Feng B."/>
            <person name="Cao Y."/>
            <person name="Lipzen A."/>
            <person name="Daum C."/>
            <person name="Hundley H."/>
            <person name="Pangilinan J."/>
            <person name="Johnson J."/>
            <person name="Barry K."/>
            <person name="LaButti K."/>
            <person name="Ng V."/>
            <person name="Ahrendt S."/>
            <person name="Min B."/>
            <person name="Choi I.G."/>
            <person name="Park H."/>
            <person name="Plett J.M."/>
            <person name="Magnuson J."/>
            <person name="Spatafora J.W."/>
            <person name="Nagy L.G."/>
            <person name="Henrissat B."/>
            <person name="Grigoriev I.V."/>
            <person name="Yang Z.L."/>
            <person name="Xu J."/>
            <person name="Martin F.M."/>
        </authorList>
    </citation>
    <scope>NUCLEOTIDE SEQUENCE</scope>
    <source>
        <strain evidence="2">KKN 215</strain>
    </source>
</reference>
<feature type="transmembrane region" description="Helical" evidence="1">
    <location>
        <begin position="22"/>
        <end position="44"/>
    </location>
</feature>
<feature type="transmembrane region" description="Helical" evidence="1">
    <location>
        <begin position="65"/>
        <end position="88"/>
    </location>
</feature>
<name>A0A8K0XKS6_9AGAR</name>
<evidence type="ECO:0000256" key="1">
    <source>
        <dbReference type="SAM" id="Phobius"/>
    </source>
</evidence>
<evidence type="ECO:0000313" key="3">
    <source>
        <dbReference type="Proteomes" id="UP000813824"/>
    </source>
</evidence>
<dbReference type="Proteomes" id="UP000813824">
    <property type="component" value="Unassembled WGS sequence"/>
</dbReference>
<evidence type="ECO:0000313" key="2">
    <source>
        <dbReference type="EMBL" id="KAH8084317.1"/>
    </source>
</evidence>
<protein>
    <submittedName>
        <fullName evidence="2">Uncharacterized protein</fullName>
    </submittedName>
</protein>
<keyword evidence="3" id="KW-1185">Reference proteome</keyword>
<keyword evidence="1" id="KW-1133">Transmembrane helix</keyword>
<keyword evidence="1" id="KW-0472">Membrane</keyword>
<organism evidence="2 3">
    <name type="scientific">Cristinia sonorae</name>
    <dbReference type="NCBI Taxonomy" id="1940300"/>
    <lineage>
        <taxon>Eukaryota</taxon>
        <taxon>Fungi</taxon>
        <taxon>Dikarya</taxon>
        <taxon>Basidiomycota</taxon>
        <taxon>Agaricomycotina</taxon>
        <taxon>Agaricomycetes</taxon>
        <taxon>Agaricomycetidae</taxon>
        <taxon>Agaricales</taxon>
        <taxon>Pleurotineae</taxon>
        <taxon>Stephanosporaceae</taxon>
        <taxon>Cristinia</taxon>
    </lineage>
</organism>
<dbReference type="AlphaFoldDB" id="A0A8K0XKS6"/>
<dbReference type="PROSITE" id="PS51257">
    <property type="entry name" value="PROKAR_LIPOPROTEIN"/>
    <property type="match status" value="1"/>
</dbReference>
<gene>
    <name evidence="2" type="ORF">BXZ70DRAFT_957678</name>
</gene>
<accession>A0A8K0XKS6</accession>
<comment type="caution">
    <text evidence="2">The sequence shown here is derived from an EMBL/GenBank/DDBJ whole genome shotgun (WGS) entry which is preliminary data.</text>
</comment>
<proteinExistence type="predicted"/>